<accession>A0A7R9GF46</accession>
<feature type="region of interest" description="Disordered" evidence="1">
    <location>
        <begin position="44"/>
        <end position="82"/>
    </location>
</feature>
<evidence type="ECO:0000313" key="4">
    <source>
        <dbReference type="Proteomes" id="UP000678499"/>
    </source>
</evidence>
<dbReference type="GO" id="GO:0045944">
    <property type="term" value="P:positive regulation of transcription by RNA polymerase II"/>
    <property type="evidence" value="ECO:0007669"/>
    <property type="project" value="TreeGrafter"/>
</dbReference>
<proteinExistence type="predicted"/>
<evidence type="ECO:0000259" key="2">
    <source>
        <dbReference type="SMART" id="SM01283"/>
    </source>
</evidence>
<dbReference type="OrthoDB" id="9871914at2759"/>
<organism evidence="3">
    <name type="scientific">Notodromas monacha</name>
    <dbReference type="NCBI Taxonomy" id="399045"/>
    <lineage>
        <taxon>Eukaryota</taxon>
        <taxon>Metazoa</taxon>
        <taxon>Ecdysozoa</taxon>
        <taxon>Arthropoda</taxon>
        <taxon>Crustacea</taxon>
        <taxon>Oligostraca</taxon>
        <taxon>Ostracoda</taxon>
        <taxon>Podocopa</taxon>
        <taxon>Podocopida</taxon>
        <taxon>Cypridocopina</taxon>
        <taxon>Cypridoidea</taxon>
        <taxon>Cyprididae</taxon>
        <taxon>Notodromas</taxon>
    </lineage>
</organism>
<dbReference type="GO" id="GO:0003779">
    <property type="term" value="F:actin binding"/>
    <property type="evidence" value="ECO:0007669"/>
    <property type="project" value="InterPro"/>
</dbReference>
<evidence type="ECO:0000313" key="3">
    <source>
        <dbReference type="EMBL" id="CAD7278589.1"/>
    </source>
</evidence>
<dbReference type="InterPro" id="IPR038095">
    <property type="entry name" value="Costars_sf"/>
</dbReference>
<dbReference type="Gene3D" id="1.10.10.1540">
    <property type="entry name" value="Costar domain"/>
    <property type="match status" value="1"/>
</dbReference>
<dbReference type="GO" id="GO:0030017">
    <property type="term" value="C:sarcomere"/>
    <property type="evidence" value="ECO:0007669"/>
    <property type="project" value="TreeGrafter"/>
</dbReference>
<dbReference type="AlphaFoldDB" id="A0A7R9GF46"/>
<protein>
    <recommendedName>
        <fullName evidence="2">Costars domain-containing protein</fullName>
    </recommendedName>
</protein>
<evidence type="ECO:0000256" key="1">
    <source>
        <dbReference type="SAM" id="MobiDB-lite"/>
    </source>
</evidence>
<dbReference type="GO" id="GO:0035025">
    <property type="term" value="P:positive regulation of Rho protein signal transduction"/>
    <property type="evidence" value="ECO:0007669"/>
    <property type="project" value="InterPro"/>
</dbReference>
<sequence>MSNKNWKASVDRGLRDCKMNAELSNKVALFNQVADNHKEKQMINPFSSWDGASHRRKLDKSDASYGKPIEGSHTERRGRDAQASVTNEVRTLCEIIQDCGAMDKDSNSRITFGELFQMYNVISGNVVGILLRARKKGFVDFPGETLFQRRDDNVAIHLMKPLEEIKEILAGRPPNGSS</sequence>
<dbReference type="EMBL" id="CAJPEX010001280">
    <property type="protein sequence ID" value="CAG0918741.1"/>
    <property type="molecule type" value="Genomic_DNA"/>
</dbReference>
<feature type="domain" description="Costars" evidence="2">
    <location>
        <begin position="83"/>
        <end position="159"/>
    </location>
</feature>
<reference evidence="3" key="1">
    <citation type="submission" date="2020-11" db="EMBL/GenBank/DDBJ databases">
        <authorList>
            <person name="Tran Van P."/>
        </authorList>
    </citation>
    <scope>NUCLEOTIDE SEQUENCE</scope>
</reference>
<dbReference type="EMBL" id="OA883317">
    <property type="protein sequence ID" value="CAD7278589.1"/>
    <property type="molecule type" value="Genomic_DNA"/>
</dbReference>
<dbReference type="InterPro" id="IPR027817">
    <property type="entry name" value="Costars_dom"/>
</dbReference>
<dbReference type="PANTHER" id="PTHR22739:SF7">
    <property type="entry name" value="EG:152A3.3 PROTEIN-RELATED"/>
    <property type="match status" value="1"/>
</dbReference>
<dbReference type="InterPro" id="IPR026111">
    <property type="entry name" value="Abra"/>
</dbReference>
<gene>
    <name evidence="3" type="ORF">NMOB1V02_LOCUS6288</name>
</gene>
<feature type="compositionally biased region" description="Basic and acidic residues" evidence="1">
    <location>
        <begin position="70"/>
        <end position="80"/>
    </location>
</feature>
<dbReference type="SMART" id="SM01283">
    <property type="entry name" value="Costars"/>
    <property type="match status" value="1"/>
</dbReference>
<name>A0A7R9GF46_9CRUS</name>
<dbReference type="PANTHER" id="PTHR22739">
    <property type="entry name" value="STRIATED MUSCLE ACTIVATOR OF RHO-DEPENDENT SIGNALING-RELATED"/>
    <property type="match status" value="1"/>
</dbReference>
<keyword evidence="4" id="KW-1185">Reference proteome</keyword>
<dbReference type="Proteomes" id="UP000678499">
    <property type="component" value="Unassembled WGS sequence"/>
</dbReference>
<dbReference type="Pfam" id="PF14705">
    <property type="entry name" value="Costars"/>
    <property type="match status" value="1"/>
</dbReference>